<dbReference type="Pfam" id="PF00171">
    <property type="entry name" value="Aldedh"/>
    <property type="match status" value="2"/>
</dbReference>
<reference evidence="3" key="1">
    <citation type="journal article" date="2023" name="Access Microbiol">
        <title>De-novo genome assembly for Akanthomyces muscarius, a biocontrol agent of insect agricultural pests.</title>
        <authorList>
            <person name="Erdos Z."/>
            <person name="Studholme D.J."/>
            <person name="Raymond B."/>
            <person name="Sharma M."/>
        </authorList>
    </citation>
    <scope>NUCLEOTIDE SEQUENCE</scope>
    <source>
        <strain evidence="3">Ve6</strain>
    </source>
</reference>
<evidence type="ECO:0000313" key="4">
    <source>
        <dbReference type="Proteomes" id="UP001144673"/>
    </source>
</evidence>
<dbReference type="InterPro" id="IPR016162">
    <property type="entry name" value="Ald_DH_N"/>
</dbReference>
<sequence length="429" mass="44919">MIVPLLIAGKEETGPATFDVVSPYTGETCWTATDATTEDAVRAADAAAAAFPAWSQTKPIGRRDILLKAADILESRLEENASHMRTEMGVDVGSSQFFVVPLSIRMLRDLAGRITSICGSVPVVEQEGQSAVIYKEPIGVVLGIVPWNAPYVFGIRPLPDAGLPAECLNIVSCSVKAAPAVVNAMIEHPAVRKINFTGSTAVGRKVAEVCGRSLKPCLMELGGKNSAIVCADADLELAASSVVAGSFLNSGQICMSTDRIMVHDTVAEKFKQALQKAAAQSSKGDSSERPAIVSTASKARAQSTIASALASGARVLVGSGADEGKDAGVRITPTILDNVDQHTDSDNAAVALANQGGYGLSAAIFTEDLRKGFALAKQIESGAVHINSMTVHDEPVLPHGGVKNSGWGRFNTSMGLDEFLVTKTVTWKD</sequence>
<dbReference type="Gene3D" id="3.40.605.10">
    <property type="entry name" value="Aldehyde Dehydrogenase, Chain A, domain 1"/>
    <property type="match status" value="2"/>
</dbReference>
<dbReference type="Proteomes" id="UP001144673">
    <property type="component" value="Chromosome 1"/>
</dbReference>
<gene>
    <name evidence="3" type="ORF">LMH87_007436</name>
</gene>
<dbReference type="PANTHER" id="PTHR43353:SF2">
    <property type="entry name" value="ALDEHYDE DEHYDROGENASE FAMILY PROTEIN (AFU_ORTHOLOGUE AFUA_8G05520)"/>
    <property type="match status" value="1"/>
</dbReference>
<dbReference type="RefSeq" id="XP_056060738.1">
    <property type="nucleotide sequence ID" value="XM_056192526.1"/>
</dbReference>
<dbReference type="EMBL" id="JAJHUN010000001">
    <property type="protein sequence ID" value="KAJ4165823.1"/>
    <property type="molecule type" value="Genomic_DNA"/>
</dbReference>
<dbReference type="Gene3D" id="3.40.309.10">
    <property type="entry name" value="Aldehyde Dehydrogenase, Chain A, domain 2"/>
    <property type="match status" value="1"/>
</dbReference>
<evidence type="ECO:0000259" key="2">
    <source>
        <dbReference type="Pfam" id="PF00171"/>
    </source>
</evidence>
<name>A0A9W8QQS7_AKAMU</name>
<dbReference type="GO" id="GO:0004777">
    <property type="term" value="F:succinate-semialdehyde dehydrogenase (NAD+) activity"/>
    <property type="evidence" value="ECO:0007669"/>
    <property type="project" value="TreeGrafter"/>
</dbReference>
<dbReference type="GO" id="GO:0009450">
    <property type="term" value="P:gamma-aminobutyric acid catabolic process"/>
    <property type="evidence" value="ECO:0007669"/>
    <property type="project" value="TreeGrafter"/>
</dbReference>
<comment type="caution">
    <text evidence="3">The sequence shown here is derived from an EMBL/GenBank/DDBJ whole genome shotgun (WGS) entry which is preliminary data.</text>
</comment>
<organism evidence="3 4">
    <name type="scientific">Akanthomyces muscarius</name>
    <name type="common">Entomopathogenic fungus</name>
    <name type="synonym">Lecanicillium muscarium</name>
    <dbReference type="NCBI Taxonomy" id="2231603"/>
    <lineage>
        <taxon>Eukaryota</taxon>
        <taxon>Fungi</taxon>
        <taxon>Dikarya</taxon>
        <taxon>Ascomycota</taxon>
        <taxon>Pezizomycotina</taxon>
        <taxon>Sordariomycetes</taxon>
        <taxon>Hypocreomycetidae</taxon>
        <taxon>Hypocreales</taxon>
        <taxon>Cordycipitaceae</taxon>
        <taxon>Akanthomyces</taxon>
    </lineage>
</organism>
<dbReference type="PANTHER" id="PTHR43353">
    <property type="entry name" value="SUCCINATE-SEMIALDEHYDE DEHYDROGENASE, MITOCHONDRIAL"/>
    <property type="match status" value="1"/>
</dbReference>
<dbReference type="KEGG" id="amus:LMH87_007436"/>
<protein>
    <recommendedName>
        <fullName evidence="2">Aldehyde dehydrogenase domain-containing protein</fullName>
    </recommendedName>
</protein>
<dbReference type="SUPFAM" id="SSF53720">
    <property type="entry name" value="ALDH-like"/>
    <property type="match status" value="1"/>
</dbReference>
<dbReference type="InterPro" id="IPR016161">
    <property type="entry name" value="Ald_DH/histidinol_DH"/>
</dbReference>
<keyword evidence="4" id="KW-1185">Reference proteome</keyword>
<proteinExistence type="predicted"/>
<feature type="domain" description="Aldehyde dehydrogenase" evidence="2">
    <location>
        <begin position="159"/>
        <end position="425"/>
    </location>
</feature>
<dbReference type="InterPro" id="IPR015590">
    <property type="entry name" value="Aldehyde_DH_dom"/>
</dbReference>
<feature type="domain" description="Aldehyde dehydrogenase" evidence="2">
    <location>
        <begin position="16"/>
        <end position="153"/>
    </location>
</feature>
<keyword evidence="1" id="KW-0560">Oxidoreductase</keyword>
<dbReference type="AlphaFoldDB" id="A0A9W8QQS7"/>
<dbReference type="GeneID" id="80894595"/>
<dbReference type="InterPro" id="IPR050740">
    <property type="entry name" value="Aldehyde_DH_Superfamily"/>
</dbReference>
<dbReference type="InterPro" id="IPR016163">
    <property type="entry name" value="Ald_DH_C"/>
</dbReference>
<evidence type="ECO:0000313" key="3">
    <source>
        <dbReference type="EMBL" id="KAJ4165823.1"/>
    </source>
</evidence>
<evidence type="ECO:0000256" key="1">
    <source>
        <dbReference type="ARBA" id="ARBA00023002"/>
    </source>
</evidence>
<accession>A0A9W8QQS7</accession>